<dbReference type="Pfam" id="PF00004">
    <property type="entry name" value="AAA"/>
    <property type="match status" value="1"/>
</dbReference>
<dbReference type="InterPro" id="IPR054289">
    <property type="entry name" value="DUF7025"/>
</dbReference>
<dbReference type="InParanoid" id="A0A165C318"/>
<evidence type="ECO:0000313" key="4">
    <source>
        <dbReference type="Proteomes" id="UP000077266"/>
    </source>
</evidence>
<evidence type="ECO:0000313" key="3">
    <source>
        <dbReference type="EMBL" id="KZV81722.1"/>
    </source>
</evidence>
<dbReference type="PANTHER" id="PTHR46411:SF3">
    <property type="entry name" value="AAA+ ATPASE DOMAIN-CONTAINING PROTEIN"/>
    <property type="match status" value="1"/>
</dbReference>
<dbReference type="Pfam" id="PF22942">
    <property type="entry name" value="DUF7025"/>
    <property type="match status" value="1"/>
</dbReference>
<name>A0A165C318_EXIGL</name>
<protein>
    <submittedName>
        <fullName evidence="3">p-loop containing nucleoside triphosphate hydrolase protein</fullName>
    </submittedName>
</protein>
<dbReference type="STRING" id="1314781.A0A165C318"/>
<dbReference type="OrthoDB" id="10042665at2759"/>
<dbReference type="InterPro" id="IPR003959">
    <property type="entry name" value="ATPase_AAA_core"/>
</dbReference>
<reference evidence="3 4" key="1">
    <citation type="journal article" date="2016" name="Mol. Biol. Evol.">
        <title>Comparative Genomics of Early-Diverging Mushroom-Forming Fungi Provides Insights into the Origins of Lignocellulose Decay Capabilities.</title>
        <authorList>
            <person name="Nagy L.G."/>
            <person name="Riley R."/>
            <person name="Tritt A."/>
            <person name="Adam C."/>
            <person name="Daum C."/>
            <person name="Floudas D."/>
            <person name="Sun H."/>
            <person name="Yadav J.S."/>
            <person name="Pangilinan J."/>
            <person name="Larsson K.H."/>
            <person name="Matsuura K."/>
            <person name="Barry K."/>
            <person name="Labutti K."/>
            <person name="Kuo R."/>
            <person name="Ohm R.A."/>
            <person name="Bhattacharya S.S."/>
            <person name="Shirouzu T."/>
            <person name="Yoshinaga Y."/>
            <person name="Martin F.M."/>
            <person name="Grigoriev I.V."/>
            <person name="Hibbett D.S."/>
        </authorList>
    </citation>
    <scope>NUCLEOTIDE SEQUENCE [LARGE SCALE GENOMIC DNA]</scope>
    <source>
        <strain evidence="3 4">HHB12029</strain>
    </source>
</reference>
<feature type="region of interest" description="Disordered" evidence="1">
    <location>
        <begin position="1"/>
        <end position="65"/>
    </location>
</feature>
<feature type="region of interest" description="Disordered" evidence="1">
    <location>
        <begin position="397"/>
        <end position="418"/>
    </location>
</feature>
<keyword evidence="4" id="KW-1185">Reference proteome</keyword>
<feature type="domain" description="AAA+ ATPase" evidence="2">
    <location>
        <begin position="500"/>
        <end position="627"/>
    </location>
</feature>
<sequence length="712" mass="79041">MADTSSSTAAALEAPPPIAGTTMDSTVTTTASPLSRAVPDANAIATPTEPGTTLDGATATPLDAAGGDAGADVDAVSAPVGSCVEFKRLDEYWDKEEYQWVQRESAPPPPPPMPKVDKWGQYCFTVVQILHEKTMQPTHTVIELKSPWLQKACRRAIGYISEIVWGRRVPRIDPDVFVRFFPLLEKHLASLKTSGSTDEQKIAQLQLLIDFLRSEYSSTFDALESATARSEITFALLGHILMPDTILFSTTGSAGEPVAHRLTSAEQHVDSRGATYWLIRAVYIEATGSRSSNSPKFGWSSVSFSIPEFKATVKIYSLPVYPLRFNPQEAEITAKIIARGKRWASLDGIHHMQYGGIASDDRRVFVNSRIMIDRALYDSMSGGSPSVIRRDRYSYDYDSDDSDEEDNKPVSQKKPDPFPLLNDLADEELLLTPITLYGFSLGDKMWMRFNIELVKDIKWNEEAFERLVLPPDQKDLIRGLVEAQAESSFEFDDYIEGKGRGLVVNLFGPPGVGKTLSAEATSEHLRKPLYVVGAGDLGTSPSALDSSLTRIFKISATWGAVVLIDEADVFLEQRSLHDLQRNALVAVFLRQLEYFAGLLFITTNRVRSFDEAFQSRIHVSLRYRELEEDARRKVWRSFLDKVGLAKDGLSGAEEDELVRTPLNGRQIKNAVRTAGAVAASRKEKVAFSHLKSVVNIMQQFEQDFRELAEGAK</sequence>
<feature type="compositionally biased region" description="Acidic residues" evidence="1">
    <location>
        <begin position="397"/>
        <end position="406"/>
    </location>
</feature>
<dbReference type="CDD" id="cd19481">
    <property type="entry name" value="RecA-like_protease"/>
    <property type="match status" value="1"/>
</dbReference>
<evidence type="ECO:0000256" key="1">
    <source>
        <dbReference type="SAM" id="MobiDB-lite"/>
    </source>
</evidence>
<dbReference type="Pfam" id="PF23232">
    <property type="entry name" value="AAA_lid_13"/>
    <property type="match status" value="1"/>
</dbReference>
<dbReference type="SMART" id="SM00382">
    <property type="entry name" value="AAA"/>
    <property type="match status" value="1"/>
</dbReference>
<dbReference type="GO" id="GO:0016887">
    <property type="term" value="F:ATP hydrolysis activity"/>
    <property type="evidence" value="ECO:0007669"/>
    <property type="project" value="InterPro"/>
</dbReference>
<dbReference type="EMBL" id="KV426372">
    <property type="protein sequence ID" value="KZV81722.1"/>
    <property type="molecule type" value="Genomic_DNA"/>
</dbReference>
<dbReference type="GO" id="GO:0005524">
    <property type="term" value="F:ATP binding"/>
    <property type="evidence" value="ECO:0007669"/>
    <property type="project" value="InterPro"/>
</dbReference>
<gene>
    <name evidence="3" type="ORF">EXIGLDRAFT_368616</name>
</gene>
<dbReference type="InterPro" id="IPR056599">
    <property type="entry name" value="AAA_lid_fung"/>
</dbReference>
<dbReference type="AlphaFoldDB" id="A0A165C318"/>
<organism evidence="3 4">
    <name type="scientific">Exidia glandulosa HHB12029</name>
    <dbReference type="NCBI Taxonomy" id="1314781"/>
    <lineage>
        <taxon>Eukaryota</taxon>
        <taxon>Fungi</taxon>
        <taxon>Dikarya</taxon>
        <taxon>Basidiomycota</taxon>
        <taxon>Agaricomycotina</taxon>
        <taxon>Agaricomycetes</taxon>
        <taxon>Auriculariales</taxon>
        <taxon>Exidiaceae</taxon>
        <taxon>Exidia</taxon>
    </lineage>
</organism>
<proteinExistence type="predicted"/>
<dbReference type="Gene3D" id="3.40.50.300">
    <property type="entry name" value="P-loop containing nucleotide triphosphate hydrolases"/>
    <property type="match status" value="1"/>
</dbReference>
<dbReference type="InterPro" id="IPR027417">
    <property type="entry name" value="P-loop_NTPase"/>
</dbReference>
<dbReference type="PANTHER" id="PTHR46411">
    <property type="entry name" value="FAMILY ATPASE, PUTATIVE-RELATED"/>
    <property type="match status" value="1"/>
</dbReference>
<dbReference type="Proteomes" id="UP000077266">
    <property type="component" value="Unassembled WGS sequence"/>
</dbReference>
<evidence type="ECO:0000259" key="2">
    <source>
        <dbReference type="SMART" id="SM00382"/>
    </source>
</evidence>
<keyword evidence="3" id="KW-0378">Hydrolase</keyword>
<accession>A0A165C318</accession>
<dbReference type="SUPFAM" id="SSF52540">
    <property type="entry name" value="P-loop containing nucleoside triphosphate hydrolases"/>
    <property type="match status" value="1"/>
</dbReference>
<feature type="compositionally biased region" description="Low complexity" evidence="1">
    <location>
        <begin position="21"/>
        <end position="30"/>
    </location>
</feature>
<dbReference type="InterPro" id="IPR003593">
    <property type="entry name" value="AAA+_ATPase"/>
</dbReference>
<feature type="compositionally biased region" description="Low complexity" evidence="1">
    <location>
        <begin position="50"/>
        <end position="65"/>
    </location>
</feature>